<reference evidence="6" key="1">
    <citation type="submission" date="2022-12" db="EMBL/GenBank/DDBJ databases">
        <title>Bacterial isolates from different developmental stages of Nematostella vectensis.</title>
        <authorList>
            <person name="Fraune S."/>
        </authorList>
    </citation>
    <scope>NUCLEOTIDE SEQUENCE</scope>
    <source>
        <strain evidence="6">G21630-S1</strain>
    </source>
</reference>
<evidence type="ECO:0000256" key="2">
    <source>
        <dbReference type="ARBA" id="ARBA00022559"/>
    </source>
</evidence>
<evidence type="ECO:0000313" key="7">
    <source>
        <dbReference type="Proteomes" id="UP001069802"/>
    </source>
</evidence>
<evidence type="ECO:0000256" key="1">
    <source>
        <dbReference type="ARBA" id="ARBA00006926"/>
    </source>
</evidence>
<name>A0ABT4LMB6_9PROT</name>
<dbReference type="PROSITE" id="PS00460">
    <property type="entry name" value="GLUTATHIONE_PEROXID_1"/>
    <property type="match status" value="1"/>
</dbReference>
<dbReference type="Gene3D" id="3.40.30.10">
    <property type="entry name" value="Glutaredoxin"/>
    <property type="match status" value="1"/>
</dbReference>
<sequence>MINLIMGLFAASSAASQPSSAHDFSFEAIEGGSISLADYKGKAVLLVNTASFCGFTKQYADLQKLWEKYGEKELIVLAVPSNDFGAQEPGSKEDIKQFCQMQYGIDFPITEKERVKGPDAHPFYKWARQELGMVAAPKWNFHKYLVGPDGKLVDWFSTVTPPNSPKVIQAIEKLLKPGTR</sequence>
<keyword evidence="2 4" id="KW-0575">Peroxidase</keyword>
<evidence type="ECO:0000313" key="6">
    <source>
        <dbReference type="EMBL" id="MCZ4282263.1"/>
    </source>
</evidence>
<dbReference type="Pfam" id="PF00255">
    <property type="entry name" value="GSHPx"/>
    <property type="match status" value="1"/>
</dbReference>
<dbReference type="PIRSF" id="PIRSF000303">
    <property type="entry name" value="Glutathion_perox"/>
    <property type="match status" value="1"/>
</dbReference>
<proteinExistence type="inferred from homology"/>
<dbReference type="InterPro" id="IPR013766">
    <property type="entry name" value="Thioredoxin_domain"/>
</dbReference>
<evidence type="ECO:0000256" key="3">
    <source>
        <dbReference type="ARBA" id="ARBA00023002"/>
    </source>
</evidence>
<organism evidence="6 7">
    <name type="scientific">Kiloniella laminariae</name>
    <dbReference type="NCBI Taxonomy" id="454162"/>
    <lineage>
        <taxon>Bacteria</taxon>
        <taxon>Pseudomonadati</taxon>
        <taxon>Pseudomonadota</taxon>
        <taxon>Alphaproteobacteria</taxon>
        <taxon>Rhodospirillales</taxon>
        <taxon>Kiloniellaceae</taxon>
        <taxon>Kiloniella</taxon>
    </lineage>
</organism>
<dbReference type="PROSITE" id="PS51352">
    <property type="entry name" value="THIOREDOXIN_2"/>
    <property type="match status" value="1"/>
</dbReference>
<dbReference type="RefSeq" id="WP_269424413.1">
    <property type="nucleotide sequence ID" value="NZ_JAPWGY010000006.1"/>
</dbReference>
<dbReference type="PANTHER" id="PTHR11592:SF78">
    <property type="entry name" value="GLUTATHIONE PEROXIDASE"/>
    <property type="match status" value="1"/>
</dbReference>
<dbReference type="SUPFAM" id="SSF52833">
    <property type="entry name" value="Thioredoxin-like"/>
    <property type="match status" value="1"/>
</dbReference>
<comment type="caution">
    <text evidence="6">The sequence shown here is derived from an EMBL/GenBank/DDBJ whole genome shotgun (WGS) entry which is preliminary data.</text>
</comment>
<dbReference type="PANTHER" id="PTHR11592">
    <property type="entry name" value="GLUTATHIONE PEROXIDASE"/>
    <property type="match status" value="1"/>
</dbReference>
<dbReference type="InterPro" id="IPR000889">
    <property type="entry name" value="Glutathione_peroxidase"/>
</dbReference>
<dbReference type="PRINTS" id="PR01011">
    <property type="entry name" value="GLUTPROXDASE"/>
</dbReference>
<dbReference type="InterPro" id="IPR036249">
    <property type="entry name" value="Thioredoxin-like_sf"/>
</dbReference>
<dbReference type="PROSITE" id="PS51355">
    <property type="entry name" value="GLUTATHIONE_PEROXID_3"/>
    <property type="match status" value="1"/>
</dbReference>
<evidence type="ECO:0000259" key="5">
    <source>
        <dbReference type="PROSITE" id="PS51352"/>
    </source>
</evidence>
<protein>
    <recommendedName>
        <fullName evidence="4">Glutathione peroxidase</fullName>
    </recommendedName>
</protein>
<dbReference type="GO" id="GO:0004601">
    <property type="term" value="F:peroxidase activity"/>
    <property type="evidence" value="ECO:0007669"/>
    <property type="project" value="UniProtKB-KW"/>
</dbReference>
<dbReference type="CDD" id="cd00340">
    <property type="entry name" value="GSH_Peroxidase"/>
    <property type="match status" value="1"/>
</dbReference>
<dbReference type="EMBL" id="JAPWGY010000006">
    <property type="protein sequence ID" value="MCZ4282263.1"/>
    <property type="molecule type" value="Genomic_DNA"/>
</dbReference>
<feature type="domain" description="Thioredoxin" evidence="5">
    <location>
        <begin position="15"/>
        <end position="176"/>
    </location>
</feature>
<keyword evidence="3 4" id="KW-0560">Oxidoreductase</keyword>
<dbReference type="InterPro" id="IPR029759">
    <property type="entry name" value="GPX_AS"/>
</dbReference>
<comment type="similarity">
    <text evidence="1 4">Belongs to the glutathione peroxidase family.</text>
</comment>
<dbReference type="Proteomes" id="UP001069802">
    <property type="component" value="Unassembled WGS sequence"/>
</dbReference>
<accession>A0ABT4LMB6</accession>
<evidence type="ECO:0000256" key="4">
    <source>
        <dbReference type="RuleBase" id="RU000499"/>
    </source>
</evidence>
<gene>
    <name evidence="6" type="ORF">O4H49_15855</name>
</gene>
<keyword evidence="7" id="KW-1185">Reference proteome</keyword>